<gene>
    <name evidence="2" type="ORF">ACFQBQ_08400</name>
</gene>
<name>A0ABW1Z8B1_9BACT</name>
<dbReference type="EMBL" id="JBHSWI010000001">
    <property type="protein sequence ID" value="MFC6645601.1"/>
    <property type="molecule type" value="Genomic_DNA"/>
</dbReference>
<proteinExistence type="predicted"/>
<accession>A0ABW1Z8B1</accession>
<comment type="caution">
    <text evidence="2">The sequence shown here is derived from an EMBL/GenBank/DDBJ whole genome shotgun (WGS) entry which is preliminary data.</text>
</comment>
<dbReference type="RefSeq" id="WP_390234724.1">
    <property type="nucleotide sequence ID" value="NZ_JBHSWI010000001.1"/>
</dbReference>
<evidence type="ECO:0000313" key="3">
    <source>
        <dbReference type="Proteomes" id="UP001596391"/>
    </source>
</evidence>
<evidence type="ECO:0008006" key="4">
    <source>
        <dbReference type="Google" id="ProtNLM"/>
    </source>
</evidence>
<reference evidence="3" key="1">
    <citation type="journal article" date="2019" name="Int. J. Syst. Evol. Microbiol.">
        <title>The Global Catalogue of Microorganisms (GCM) 10K type strain sequencing project: providing services to taxonomists for standard genome sequencing and annotation.</title>
        <authorList>
            <consortium name="The Broad Institute Genomics Platform"/>
            <consortium name="The Broad Institute Genome Sequencing Center for Infectious Disease"/>
            <person name="Wu L."/>
            <person name="Ma J."/>
        </authorList>
    </citation>
    <scope>NUCLEOTIDE SEQUENCE [LARGE SCALE GENOMIC DNA]</scope>
    <source>
        <strain evidence="3">CGMCC 1.16026</strain>
    </source>
</reference>
<sequence>MQLLRFACAAAALAAVGTGAISHAQAKAPVKPTFPAGVPAVTVPYSDDALNFQHLGSIHMRLSFNGGESSTFQIDTGSTGIMVSADEIPGYTGKGEPGEITYSSSGIRLSGTWETVDVKFEDAKMPDGSPIIAHMPVLAVKLRECLGTGVNAAHCSPALAIRTCSASALAAAMARTGRYSSAMRSSC</sequence>
<keyword evidence="1" id="KW-0732">Signal</keyword>
<organism evidence="2 3">
    <name type="scientific">Granulicella cerasi</name>
    <dbReference type="NCBI Taxonomy" id="741063"/>
    <lineage>
        <taxon>Bacteria</taxon>
        <taxon>Pseudomonadati</taxon>
        <taxon>Acidobacteriota</taxon>
        <taxon>Terriglobia</taxon>
        <taxon>Terriglobales</taxon>
        <taxon>Acidobacteriaceae</taxon>
        <taxon>Granulicella</taxon>
    </lineage>
</organism>
<evidence type="ECO:0000313" key="2">
    <source>
        <dbReference type="EMBL" id="MFC6645601.1"/>
    </source>
</evidence>
<evidence type="ECO:0000256" key="1">
    <source>
        <dbReference type="SAM" id="SignalP"/>
    </source>
</evidence>
<protein>
    <recommendedName>
        <fullName evidence="4">Aspartyl protease</fullName>
    </recommendedName>
</protein>
<feature type="chain" id="PRO_5046281642" description="Aspartyl protease" evidence="1">
    <location>
        <begin position="27"/>
        <end position="187"/>
    </location>
</feature>
<feature type="signal peptide" evidence="1">
    <location>
        <begin position="1"/>
        <end position="26"/>
    </location>
</feature>
<keyword evidence="3" id="KW-1185">Reference proteome</keyword>
<dbReference type="Proteomes" id="UP001596391">
    <property type="component" value="Unassembled WGS sequence"/>
</dbReference>